<accession>A5KP03</accession>
<comment type="catalytic activity">
    <reaction evidence="11 14">
        <text>a (3R)-hydroxyacyl-[ACP] + NADP(+) = a 3-oxoacyl-[ACP] + NADPH + H(+)</text>
        <dbReference type="Rhea" id="RHEA:17397"/>
        <dbReference type="Rhea" id="RHEA-COMP:9916"/>
        <dbReference type="Rhea" id="RHEA-COMP:9945"/>
        <dbReference type="ChEBI" id="CHEBI:15378"/>
        <dbReference type="ChEBI" id="CHEBI:57783"/>
        <dbReference type="ChEBI" id="CHEBI:58349"/>
        <dbReference type="ChEBI" id="CHEBI:78776"/>
        <dbReference type="ChEBI" id="CHEBI:78827"/>
        <dbReference type="EC" id="1.1.1.100"/>
    </reaction>
</comment>
<dbReference type="UniPathway" id="UPA00094"/>
<sequence length="271" mass="29054">MSVHGKKQKKRQNSYVKATESGRKMMLKGKIAVVTGASRGIGRAIAVKLAAEGAVVIINYNRSKDEAEKVKEQIEASGGQVKLIQCNVASFESCEKMFEEVMKEFGRIDILVNNAGITKDGLLMKMSEDDFDAVVDTNLKGAFHCIRFVSRAMIRQRSGRIINISSVSGVLGNAGQANYAASKAGVIGLTKSAARELAGRKITVNAVAPGFIRTEMTAVLSEKVKEKAVLQIPMERFGEAEDVAQAVAFLASEQAGYITGQVLCVDGGMAM</sequence>
<evidence type="ECO:0000256" key="11">
    <source>
        <dbReference type="ARBA" id="ARBA00048508"/>
    </source>
</evidence>
<dbReference type="SUPFAM" id="SSF51735">
    <property type="entry name" value="NAD(P)-binding Rossmann-fold domains"/>
    <property type="match status" value="1"/>
</dbReference>
<keyword evidence="8 14" id="KW-0443">Lipid metabolism</keyword>
<comment type="subunit">
    <text evidence="14">Homotetramer.</text>
</comment>
<dbReference type="PANTHER" id="PTHR42879">
    <property type="entry name" value="3-OXOACYL-(ACYL-CARRIER-PROTEIN) REDUCTASE"/>
    <property type="match status" value="1"/>
</dbReference>
<evidence type="ECO:0000256" key="13">
    <source>
        <dbReference type="PIRSR" id="PIRSR611284-2"/>
    </source>
</evidence>
<dbReference type="NCBIfam" id="NF004200">
    <property type="entry name" value="PRK05653.1-5"/>
    <property type="match status" value="1"/>
</dbReference>
<dbReference type="GO" id="GO:0006633">
    <property type="term" value="P:fatty acid biosynthetic process"/>
    <property type="evidence" value="ECO:0007669"/>
    <property type="project" value="UniProtKB-UniPathway"/>
</dbReference>
<feature type="domain" description="Ketoreductase" evidence="15">
    <location>
        <begin position="30"/>
        <end position="215"/>
    </location>
</feature>
<dbReference type="AlphaFoldDB" id="A5KP03"/>
<evidence type="ECO:0000256" key="12">
    <source>
        <dbReference type="PIRSR" id="PIRSR611284-1"/>
    </source>
</evidence>
<evidence type="ECO:0000256" key="9">
    <source>
        <dbReference type="ARBA" id="ARBA00023160"/>
    </source>
</evidence>
<protein>
    <recommendedName>
        <fullName evidence="14">3-oxoacyl-[acyl-carrier-protein] reductase</fullName>
        <ecNumber evidence="14">1.1.1.100</ecNumber>
    </recommendedName>
</protein>
<dbReference type="InterPro" id="IPR002347">
    <property type="entry name" value="SDR_fam"/>
</dbReference>
<keyword evidence="6 13" id="KW-0521">NADP</keyword>
<dbReference type="NCBIfam" id="NF005559">
    <property type="entry name" value="PRK07231.1"/>
    <property type="match status" value="1"/>
</dbReference>
<evidence type="ECO:0000256" key="4">
    <source>
        <dbReference type="ARBA" id="ARBA00022516"/>
    </source>
</evidence>
<keyword evidence="9 14" id="KW-0275">Fatty acid biosynthesis</keyword>
<reference evidence="16 17" key="2">
    <citation type="submission" date="2007-04" db="EMBL/GenBank/DDBJ databases">
        <title>Draft genome sequence of Ruminococcus torques (ATCC 27756).</title>
        <authorList>
            <person name="Sudarsanam P."/>
            <person name="Ley R."/>
            <person name="Guruge J."/>
            <person name="Turnbaugh P.J."/>
            <person name="Mahowald M."/>
            <person name="Liep D."/>
            <person name="Gordon J."/>
        </authorList>
    </citation>
    <scope>NUCLEOTIDE SEQUENCE [LARGE SCALE GENOMIC DNA]</scope>
    <source>
        <strain evidence="16 17">ATCC 27756</strain>
    </source>
</reference>
<evidence type="ECO:0000259" key="15">
    <source>
        <dbReference type="SMART" id="SM00822"/>
    </source>
</evidence>
<feature type="binding site" evidence="13">
    <location>
        <begin position="87"/>
        <end position="88"/>
    </location>
    <ligand>
        <name>NADP(+)</name>
        <dbReference type="ChEBI" id="CHEBI:58349"/>
    </ligand>
</feature>
<organism evidence="16 17">
    <name type="scientific">[Ruminococcus] torques ATCC 27756</name>
    <dbReference type="NCBI Taxonomy" id="411460"/>
    <lineage>
        <taxon>Bacteria</taxon>
        <taxon>Bacillati</taxon>
        <taxon>Bacillota</taxon>
        <taxon>Clostridia</taxon>
        <taxon>Lachnospirales</taxon>
        <taxon>Lachnospiraceae</taxon>
        <taxon>Mediterraneibacter</taxon>
    </lineage>
</organism>
<dbReference type="PANTHER" id="PTHR42879:SF2">
    <property type="entry name" value="3-OXOACYL-[ACYL-CARRIER-PROTEIN] REDUCTASE FABG"/>
    <property type="match status" value="1"/>
</dbReference>
<evidence type="ECO:0000256" key="6">
    <source>
        <dbReference type="ARBA" id="ARBA00022857"/>
    </source>
</evidence>
<dbReference type="GO" id="GO:0008202">
    <property type="term" value="P:steroid metabolic process"/>
    <property type="evidence" value="ECO:0007669"/>
    <property type="project" value="UniProtKB-KW"/>
</dbReference>
<dbReference type="Proteomes" id="UP000003577">
    <property type="component" value="Unassembled WGS sequence"/>
</dbReference>
<dbReference type="HOGENOM" id="CLU_010194_1_3_9"/>
<dbReference type="InterPro" id="IPR050259">
    <property type="entry name" value="SDR"/>
</dbReference>
<evidence type="ECO:0000256" key="3">
    <source>
        <dbReference type="ARBA" id="ARBA00006484"/>
    </source>
</evidence>
<evidence type="ECO:0000256" key="10">
    <source>
        <dbReference type="ARBA" id="ARBA00023221"/>
    </source>
</evidence>
<feature type="active site" description="Proton acceptor" evidence="12">
    <location>
        <position position="179"/>
    </location>
</feature>
<keyword evidence="7 14" id="KW-0560">Oxidoreductase</keyword>
<comment type="function">
    <text evidence="1 14">Catalyzes the NADPH-dependent reduction of beta-ketoacyl-ACP substrates to beta-hydroxyacyl-ACP products, the first reductive step in the elongation cycle of fatty acid biosynthesis.</text>
</comment>
<keyword evidence="10" id="KW-0753">Steroid metabolism</keyword>
<dbReference type="Pfam" id="PF13561">
    <property type="entry name" value="adh_short_C2"/>
    <property type="match status" value="1"/>
</dbReference>
<keyword evidence="4 14" id="KW-0444">Lipid biosynthesis</keyword>
<evidence type="ECO:0000256" key="7">
    <source>
        <dbReference type="ARBA" id="ARBA00023002"/>
    </source>
</evidence>
<evidence type="ECO:0000256" key="2">
    <source>
        <dbReference type="ARBA" id="ARBA00005194"/>
    </source>
</evidence>
<dbReference type="FunFam" id="3.40.50.720:FF:000037">
    <property type="entry name" value="3-oxoacyl-[acyl-carrier-protein] reductase FabG"/>
    <property type="match status" value="1"/>
</dbReference>
<dbReference type="PROSITE" id="PS00061">
    <property type="entry name" value="ADH_SHORT"/>
    <property type="match status" value="1"/>
</dbReference>
<comment type="caution">
    <text evidence="16">The sequence shown here is derived from an EMBL/GenBank/DDBJ whole genome shotgun (WGS) entry which is preliminary data.</text>
</comment>
<dbReference type="NCBIfam" id="NF009464">
    <property type="entry name" value="PRK12824.1"/>
    <property type="match status" value="1"/>
</dbReference>
<comment type="pathway">
    <text evidence="2 14">Lipid metabolism; fatty acid biosynthesis.</text>
</comment>
<keyword evidence="5 14" id="KW-0276">Fatty acid metabolism</keyword>
<dbReference type="GO" id="GO:0004316">
    <property type="term" value="F:3-oxoacyl-[acyl-carrier-protein] reductase (NADPH) activity"/>
    <property type="evidence" value="ECO:0007669"/>
    <property type="project" value="UniProtKB-UniRule"/>
</dbReference>
<evidence type="ECO:0000256" key="5">
    <source>
        <dbReference type="ARBA" id="ARBA00022832"/>
    </source>
</evidence>
<dbReference type="Gene3D" id="3.40.50.720">
    <property type="entry name" value="NAD(P)-binding Rossmann-like Domain"/>
    <property type="match status" value="1"/>
</dbReference>
<evidence type="ECO:0000313" key="16">
    <source>
        <dbReference type="EMBL" id="EDK23901.1"/>
    </source>
</evidence>
<dbReference type="EC" id="1.1.1.100" evidence="14"/>
<dbReference type="PaxDb" id="411460-RUMTOR_01980"/>
<dbReference type="NCBIfam" id="NF004198">
    <property type="entry name" value="PRK05653.1-3"/>
    <property type="match status" value="1"/>
</dbReference>
<reference evidence="16 17" key="1">
    <citation type="submission" date="2007-03" db="EMBL/GenBank/DDBJ databases">
        <authorList>
            <person name="Fulton L."/>
            <person name="Clifton S."/>
            <person name="Fulton B."/>
            <person name="Xu J."/>
            <person name="Minx P."/>
            <person name="Pepin K.H."/>
            <person name="Johnson M."/>
            <person name="Thiruvilangam P."/>
            <person name="Bhonagiri V."/>
            <person name="Nash W.E."/>
            <person name="Mardis E.R."/>
            <person name="Wilson R.K."/>
        </authorList>
    </citation>
    <scope>NUCLEOTIDE SEQUENCE [LARGE SCALE GENOMIC DNA]</scope>
    <source>
        <strain evidence="16 17">ATCC 27756</strain>
    </source>
</reference>
<dbReference type="InterPro" id="IPR057326">
    <property type="entry name" value="KR_dom"/>
</dbReference>
<evidence type="ECO:0000313" key="17">
    <source>
        <dbReference type="Proteomes" id="UP000003577"/>
    </source>
</evidence>
<dbReference type="NCBIfam" id="TIGR01830">
    <property type="entry name" value="3oxo_ACP_reduc"/>
    <property type="match status" value="1"/>
</dbReference>
<gene>
    <name evidence="16" type="primary">fabG</name>
    <name evidence="16" type="ORF">RUMTOR_01980</name>
</gene>
<dbReference type="NCBIfam" id="NF009466">
    <property type="entry name" value="PRK12826.1-2"/>
    <property type="match status" value="1"/>
</dbReference>
<comment type="similarity">
    <text evidence="3 14">Belongs to the short-chain dehydrogenases/reductases (SDR) family.</text>
</comment>
<dbReference type="SMART" id="SM00822">
    <property type="entry name" value="PKS_KR"/>
    <property type="match status" value="1"/>
</dbReference>
<dbReference type="PRINTS" id="PR00080">
    <property type="entry name" value="SDRFAMILY"/>
</dbReference>
<name>A5KP03_9FIRM</name>
<evidence type="ECO:0000256" key="14">
    <source>
        <dbReference type="RuleBase" id="RU366074"/>
    </source>
</evidence>
<dbReference type="PRINTS" id="PR00081">
    <property type="entry name" value="GDHRDH"/>
</dbReference>
<evidence type="ECO:0000256" key="8">
    <source>
        <dbReference type="ARBA" id="ARBA00023098"/>
    </source>
</evidence>
<dbReference type="InterPro" id="IPR020904">
    <property type="entry name" value="Sc_DH/Rdtase_CS"/>
</dbReference>
<feature type="binding site" evidence="13">
    <location>
        <begin position="36"/>
        <end position="39"/>
    </location>
    <ligand>
        <name>NADP(+)</name>
        <dbReference type="ChEBI" id="CHEBI:58349"/>
    </ligand>
</feature>
<feature type="binding site" evidence="13">
    <location>
        <begin position="179"/>
        <end position="183"/>
    </location>
    <ligand>
        <name>NADP(+)</name>
        <dbReference type="ChEBI" id="CHEBI:58349"/>
    </ligand>
</feature>
<feature type="binding site" evidence="13">
    <location>
        <position position="114"/>
    </location>
    <ligand>
        <name>NADP(+)</name>
        <dbReference type="ChEBI" id="CHEBI:58349"/>
    </ligand>
</feature>
<feature type="binding site" evidence="13">
    <location>
        <position position="212"/>
    </location>
    <ligand>
        <name>NADP(+)</name>
        <dbReference type="ChEBI" id="CHEBI:58349"/>
    </ligand>
</feature>
<dbReference type="GO" id="GO:0051287">
    <property type="term" value="F:NAD binding"/>
    <property type="evidence" value="ECO:0007669"/>
    <property type="project" value="UniProtKB-UniRule"/>
</dbReference>
<evidence type="ECO:0000256" key="1">
    <source>
        <dbReference type="ARBA" id="ARBA00002607"/>
    </source>
</evidence>
<dbReference type="InterPro" id="IPR011284">
    <property type="entry name" value="3oxo_ACP_reduc"/>
</dbReference>
<dbReference type="EMBL" id="AAVP02000010">
    <property type="protein sequence ID" value="EDK23901.1"/>
    <property type="molecule type" value="Genomic_DNA"/>
</dbReference>
<dbReference type="CDD" id="cd05333">
    <property type="entry name" value="BKR_SDR_c"/>
    <property type="match status" value="1"/>
</dbReference>
<dbReference type="InterPro" id="IPR036291">
    <property type="entry name" value="NAD(P)-bd_dom_sf"/>
</dbReference>
<proteinExistence type="inferred from homology"/>